<dbReference type="InterPro" id="IPR000891">
    <property type="entry name" value="PYR_CT"/>
</dbReference>
<dbReference type="CDD" id="cd07941">
    <property type="entry name" value="DRE_TIM_LeuA3"/>
    <property type="match status" value="1"/>
</dbReference>
<comment type="pathway">
    <text evidence="1">Amino-acid biosynthesis; L-isoleucine biosynthesis; 2-oxobutanoate from pyruvate: step 1/3.</text>
</comment>
<dbReference type="GO" id="GO:0009098">
    <property type="term" value="P:L-leucine biosynthetic process"/>
    <property type="evidence" value="ECO:0007669"/>
    <property type="project" value="InterPro"/>
</dbReference>
<evidence type="ECO:0000259" key="10">
    <source>
        <dbReference type="PROSITE" id="PS50991"/>
    </source>
</evidence>
<dbReference type="PROSITE" id="PS00815">
    <property type="entry name" value="AIPM_HOMOCIT_SYNTH_1"/>
    <property type="match status" value="1"/>
</dbReference>
<keyword evidence="5 9" id="KW-0808">Transferase</keyword>
<gene>
    <name evidence="11" type="ORF">SAMN05444171_6725</name>
</gene>
<proteinExistence type="inferred from homology"/>
<dbReference type="Gene3D" id="3.20.20.70">
    <property type="entry name" value="Aldolase class I"/>
    <property type="match status" value="1"/>
</dbReference>
<comment type="similarity">
    <text evidence="2 9">Belongs to the alpha-IPM synthase/homocitrate synthase family.</text>
</comment>
<organism evidence="11 12">
    <name type="scientific">Bradyrhizobium lablabi</name>
    <dbReference type="NCBI Taxonomy" id="722472"/>
    <lineage>
        <taxon>Bacteria</taxon>
        <taxon>Pseudomonadati</taxon>
        <taxon>Pseudomonadota</taxon>
        <taxon>Alphaproteobacteria</taxon>
        <taxon>Hyphomicrobiales</taxon>
        <taxon>Nitrobacteraceae</taxon>
        <taxon>Bradyrhizobium</taxon>
    </lineage>
</organism>
<dbReference type="Proteomes" id="UP000183208">
    <property type="component" value="Unassembled WGS sequence"/>
</dbReference>
<evidence type="ECO:0000256" key="5">
    <source>
        <dbReference type="ARBA" id="ARBA00022679"/>
    </source>
</evidence>
<evidence type="ECO:0000256" key="6">
    <source>
        <dbReference type="ARBA" id="ARBA00023304"/>
    </source>
</evidence>
<keyword evidence="3" id="KW-0028">Amino-acid biosynthesis</keyword>
<evidence type="ECO:0000256" key="9">
    <source>
        <dbReference type="RuleBase" id="RU003523"/>
    </source>
</evidence>
<dbReference type="InterPro" id="IPR054691">
    <property type="entry name" value="LeuA/HCS_post-cat"/>
</dbReference>
<evidence type="ECO:0000313" key="12">
    <source>
        <dbReference type="Proteomes" id="UP000183208"/>
    </source>
</evidence>
<dbReference type="InterPro" id="IPR002034">
    <property type="entry name" value="AIPM/Hcit_synth_CS"/>
</dbReference>
<dbReference type="InterPro" id="IPR013785">
    <property type="entry name" value="Aldolase_TIM"/>
</dbReference>
<keyword evidence="4" id="KW-0412">Isoleucine biosynthesis</keyword>
<evidence type="ECO:0000256" key="7">
    <source>
        <dbReference type="ARBA" id="ARBA00048263"/>
    </source>
</evidence>
<evidence type="ECO:0000313" key="11">
    <source>
        <dbReference type="EMBL" id="SEE22835.1"/>
    </source>
</evidence>
<comment type="catalytic activity">
    <reaction evidence="7">
        <text>pyruvate + acetyl-CoA + H2O = (3R)-citramalate + CoA + H(+)</text>
        <dbReference type="Rhea" id="RHEA:19045"/>
        <dbReference type="ChEBI" id="CHEBI:15361"/>
        <dbReference type="ChEBI" id="CHEBI:15377"/>
        <dbReference type="ChEBI" id="CHEBI:15378"/>
        <dbReference type="ChEBI" id="CHEBI:30934"/>
        <dbReference type="ChEBI" id="CHEBI:57287"/>
        <dbReference type="ChEBI" id="CHEBI:57288"/>
        <dbReference type="EC" id="2.3.3.21"/>
    </reaction>
</comment>
<evidence type="ECO:0000256" key="1">
    <source>
        <dbReference type="ARBA" id="ARBA00004743"/>
    </source>
</evidence>
<dbReference type="Pfam" id="PF00682">
    <property type="entry name" value="HMGL-like"/>
    <property type="match status" value="1"/>
</dbReference>
<dbReference type="SMART" id="SM00917">
    <property type="entry name" value="LeuA_dimer"/>
    <property type="match status" value="1"/>
</dbReference>
<dbReference type="GO" id="GO:0003852">
    <property type="term" value="F:2-isopropylmalate synthase activity"/>
    <property type="evidence" value="ECO:0007669"/>
    <property type="project" value="InterPro"/>
</dbReference>
<evidence type="ECO:0000256" key="4">
    <source>
        <dbReference type="ARBA" id="ARBA00022624"/>
    </source>
</evidence>
<dbReference type="SUPFAM" id="SSF110921">
    <property type="entry name" value="2-isopropylmalate synthase LeuA, allosteric (dimerisation) domain"/>
    <property type="match status" value="1"/>
</dbReference>
<dbReference type="OrthoDB" id="9803573at2"/>
<dbReference type="Gene3D" id="1.10.238.260">
    <property type="match status" value="1"/>
</dbReference>
<dbReference type="InterPro" id="IPR005675">
    <property type="entry name" value="Citramal_synthase"/>
</dbReference>
<dbReference type="InterPro" id="IPR013709">
    <property type="entry name" value="2-isopropylmalate_synth_dimer"/>
</dbReference>
<sequence>MSRERLYLFDTTLRDGAQTNGVDFTLHDKQIIAGMLDELGIDYVEGGYPGANPTDTEFFATKPKLDHAKFTAFGMTRRPGRSASNDPGLAGILEAKADAICFVAKASAYQVRVALETTNEENIASIRDSVGAAKAAGREVMVDCEHFFDGYKENREFALACAKAAYESGARWVVLCDTNGGTMPHEVETIVGDVVKNIPGGNVGIHAHNDTEQAVANSLAAVRAGARQIQGTLNGLGERCGNANLCSLIPTLRLKNEFSDAFEIGVTPEKMATLMTVSRTLDDMLNRAPNRHAAYVGESAFVTKTGIHASAVMKDPHTYEHVLPELVGNHRKVLVSDQAGRSNVMAELDRAGIPYEKSDPKLARLVEELKEREAAGFAYESANASFDLLARRTLGRVPEYFRVEQFDVNVEQRYNANGQRVTVALAVVKVDVAGEHLISAAEGNGPVNALDVALRKDLGKYQKYIEGLKLIDYRVRILNGGTEAVTRVLIESEDEQGESWTTVGVSPNIIDASFQALMDSVIYKLVKSNAPA</sequence>
<dbReference type="PROSITE" id="PS50991">
    <property type="entry name" value="PYR_CT"/>
    <property type="match status" value="1"/>
</dbReference>
<evidence type="ECO:0000256" key="2">
    <source>
        <dbReference type="ARBA" id="ARBA00006154"/>
    </source>
</evidence>
<evidence type="ECO:0000256" key="8">
    <source>
        <dbReference type="NCBIfam" id="TIGR00977"/>
    </source>
</evidence>
<dbReference type="Pfam" id="PF22617">
    <property type="entry name" value="HCS_D2"/>
    <property type="match status" value="1"/>
</dbReference>
<evidence type="ECO:0000256" key="3">
    <source>
        <dbReference type="ARBA" id="ARBA00022605"/>
    </source>
</evidence>
<dbReference type="EMBL" id="FNTI01000001">
    <property type="protein sequence ID" value="SEE22835.1"/>
    <property type="molecule type" value="Genomic_DNA"/>
</dbReference>
<protein>
    <recommendedName>
        <fullName evidence="8">Citramalate synthase</fullName>
        <ecNumber evidence="8">2.3.3.21</ecNumber>
    </recommendedName>
</protein>
<reference evidence="11 12" key="1">
    <citation type="submission" date="2016-10" db="EMBL/GenBank/DDBJ databases">
        <authorList>
            <person name="de Groot N.N."/>
        </authorList>
    </citation>
    <scope>NUCLEOTIDE SEQUENCE [LARGE SCALE GENOMIC DNA]</scope>
    <source>
        <strain evidence="11 12">GAS522</strain>
    </source>
</reference>
<dbReference type="GO" id="GO:0009097">
    <property type="term" value="P:isoleucine biosynthetic process"/>
    <property type="evidence" value="ECO:0007669"/>
    <property type="project" value="UniProtKB-UniRule"/>
</dbReference>
<dbReference type="NCBIfam" id="TIGR00977">
    <property type="entry name" value="citramal_synth"/>
    <property type="match status" value="1"/>
</dbReference>
<name>A0A1M7GSM6_9BRAD</name>
<feature type="domain" description="Pyruvate carboxyltransferase" evidence="10">
    <location>
        <begin position="6"/>
        <end position="272"/>
    </location>
</feature>
<dbReference type="AlphaFoldDB" id="A0A1M7GSM6"/>
<dbReference type="PANTHER" id="PTHR43538">
    <property type="entry name" value="ALPHA-IPM SYNTHASE/HOMOCITRATE SYNTHASE"/>
    <property type="match status" value="1"/>
</dbReference>
<dbReference type="UniPathway" id="UPA00047">
    <property type="reaction ID" value="UER00066"/>
</dbReference>
<dbReference type="SUPFAM" id="SSF51569">
    <property type="entry name" value="Aldolase"/>
    <property type="match status" value="1"/>
</dbReference>
<dbReference type="GO" id="GO:0043714">
    <property type="term" value="F:(R)-citramalate synthase activity"/>
    <property type="evidence" value="ECO:0007669"/>
    <property type="project" value="UniProtKB-UniRule"/>
</dbReference>
<dbReference type="Pfam" id="PF08502">
    <property type="entry name" value="LeuA_dimer"/>
    <property type="match status" value="1"/>
</dbReference>
<dbReference type="InterPro" id="IPR036230">
    <property type="entry name" value="LeuA_allosteric_dom_sf"/>
</dbReference>
<dbReference type="PANTHER" id="PTHR43538:SF1">
    <property type="entry name" value="(R)-CITRAMALATE SYNTHASE"/>
    <property type="match status" value="1"/>
</dbReference>
<dbReference type="Gene3D" id="3.30.160.270">
    <property type="match status" value="1"/>
</dbReference>
<dbReference type="EC" id="2.3.3.21" evidence="8"/>
<accession>A0A1M7GSM6</accession>
<dbReference type="RefSeq" id="WP_074828054.1">
    <property type="nucleotide sequence ID" value="NZ_FNTI01000001.1"/>
</dbReference>
<keyword evidence="6" id="KW-0100">Branched-chain amino acid biosynthesis</keyword>